<protein>
    <recommendedName>
        <fullName evidence="4">DUF5666 domain-containing protein</fullName>
    </recommendedName>
</protein>
<name>A0AAJ5W007_9MICO</name>
<sequence length="236" mass="24697">MRKSQYLAVGGALALTIVLGGCAAPEVVSDPATAASEVDGETLRGDVEYDYDVQGSMLGVVKASETAVTGRITSWAEGRQIQCGDMLEKRAVVEVATDTILAGTGNPVSVFVEVRRGAVVVDADGVEVPLEKGTSYIDPSLQEMEAAAPVGTRVIVAAVAAASASEYEKYSCKVVDQGATSAEQLLAPLPQGFILERADGNHVSGVAHQYDVLWGDWPRGENTFQQILDQLAGING</sequence>
<evidence type="ECO:0000313" key="3">
    <source>
        <dbReference type="Proteomes" id="UP001213972"/>
    </source>
</evidence>
<dbReference type="EMBL" id="CP119321">
    <property type="protein sequence ID" value="WEK13000.1"/>
    <property type="molecule type" value="Genomic_DNA"/>
</dbReference>
<organism evidence="2 3">
    <name type="scientific">Candidatus Microbacterium phytovorans</name>
    <dbReference type="NCBI Taxonomy" id="3121374"/>
    <lineage>
        <taxon>Bacteria</taxon>
        <taxon>Bacillati</taxon>
        <taxon>Actinomycetota</taxon>
        <taxon>Actinomycetes</taxon>
        <taxon>Micrococcales</taxon>
        <taxon>Microbacteriaceae</taxon>
        <taxon>Microbacterium</taxon>
    </lineage>
</organism>
<feature type="chain" id="PRO_5042557439" description="DUF5666 domain-containing protein" evidence="1">
    <location>
        <begin position="24"/>
        <end position="236"/>
    </location>
</feature>
<keyword evidence="1" id="KW-0732">Signal</keyword>
<evidence type="ECO:0000313" key="2">
    <source>
        <dbReference type="EMBL" id="WEK13000.1"/>
    </source>
</evidence>
<reference evidence="2" key="1">
    <citation type="submission" date="2023-03" db="EMBL/GenBank/DDBJ databases">
        <title>Andean soil-derived lignocellulolytic bacterial consortium as a source of novel taxa and putative plastic-active enzymes.</title>
        <authorList>
            <person name="Diaz-Garcia L."/>
            <person name="Chuvochina M."/>
            <person name="Feuerriegel G."/>
            <person name="Bunk B."/>
            <person name="Sproer C."/>
            <person name="Streit W.R."/>
            <person name="Rodriguez L.M."/>
            <person name="Overmann J."/>
            <person name="Jimenez D.J."/>
        </authorList>
    </citation>
    <scope>NUCLEOTIDE SEQUENCE</scope>
    <source>
        <strain evidence="2">MAG 4610</strain>
    </source>
</reference>
<accession>A0AAJ5W007</accession>
<evidence type="ECO:0000256" key="1">
    <source>
        <dbReference type="SAM" id="SignalP"/>
    </source>
</evidence>
<gene>
    <name evidence="2" type="ORF">P0Y48_11075</name>
</gene>
<evidence type="ECO:0008006" key="4">
    <source>
        <dbReference type="Google" id="ProtNLM"/>
    </source>
</evidence>
<dbReference type="PROSITE" id="PS51257">
    <property type="entry name" value="PROKAR_LIPOPROTEIN"/>
    <property type="match status" value="1"/>
</dbReference>
<dbReference type="Proteomes" id="UP001213972">
    <property type="component" value="Chromosome"/>
</dbReference>
<proteinExistence type="predicted"/>
<feature type="signal peptide" evidence="1">
    <location>
        <begin position="1"/>
        <end position="23"/>
    </location>
</feature>
<dbReference type="AlphaFoldDB" id="A0AAJ5W007"/>